<comment type="caution">
    <text evidence="2">The sequence shown here is derived from an EMBL/GenBank/DDBJ whole genome shotgun (WGS) entry which is preliminary data.</text>
</comment>
<reference evidence="3" key="1">
    <citation type="journal article" date="2019" name="Int. J. Syst. Evol. Microbiol.">
        <title>The Global Catalogue of Microorganisms (GCM) 10K type strain sequencing project: providing services to taxonomists for standard genome sequencing and annotation.</title>
        <authorList>
            <consortium name="The Broad Institute Genomics Platform"/>
            <consortium name="The Broad Institute Genome Sequencing Center for Infectious Disease"/>
            <person name="Wu L."/>
            <person name="Ma J."/>
        </authorList>
    </citation>
    <scope>NUCLEOTIDE SEQUENCE [LARGE SCALE GENOMIC DNA]</scope>
    <source>
        <strain evidence="3">KCTC 62192</strain>
    </source>
</reference>
<dbReference type="Gene3D" id="3.40.50.360">
    <property type="match status" value="1"/>
</dbReference>
<name>A0ABV7AKQ6_9RHOB</name>
<accession>A0ABV7AKQ6</accession>
<sequence>MKVLAISGSRRAASTNTALLRGLAAAAGPGHAVTLCDGLGDLPIFSPDREGPPAPPAVEAFAAAVGRADALVISCPEYVRAMPGGFKNAVDWLVSRDEIIAKPIALLHASHRGEDVLADLRRVLGTVSAGFAPDIFDRFELMKLTPDEIAERLAAPEATARLRGFLDRLAVHAQALVSAGG</sequence>
<dbReference type="EMBL" id="JBHRSK010000015">
    <property type="protein sequence ID" value="MFC2969842.1"/>
    <property type="molecule type" value="Genomic_DNA"/>
</dbReference>
<evidence type="ECO:0000313" key="2">
    <source>
        <dbReference type="EMBL" id="MFC2969842.1"/>
    </source>
</evidence>
<gene>
    <name evidence="2" type="ORF">ACFOES_17225</name>
</gene>
<dbReference type="GO" id="GO:0016491">
    <property type="term" value="F:oxidoreductase activity"/>
    <property type="evidence" value="ECO:0007669"/>
    <property type="project" value="UniProtKB-KW"/>
</dbReference>
<evidence type="ECO:0000259" key="1">
    <source>
        <dbReference type="Pfam" id="PF03358"/>
    </source>
</evidence>
<dbReference type="InterPro" id="IPR050712">
    <property type="entry name" value="NAD(P)H-dep_reductase"/>
</dbReference>
<keyword evidence="2" id="KW-0560">Oxidoreductase</keyword>
<proteinExistence type="predicted"/>
<dbReference type="PANTHER" id="PTHR30543">
    <property type="entry name" value="CHROMATE REDUCTASE"/>
    <property type="match status" value="1"/>
</dbReference>
<dbReference type="InterPro" id="IPR029039">
    <property type="entry name" value="Flavoprotein-like_sf"/>
</dbReference>
<organism evidence="2 3">
    <name type="scientific">Acidimangrovimonas pyrenivorans</name>
    <dbReference type="NCBI Taxonomy" id="2030798"/>
    <lineage>
        <taxon>Bacteria</taxon>
        <taxon>Pseudomonadati</taxon>
        <taxon>Pseudomonadota</taxon>
        <taxon>Alphaproteobacteria</taxon>
        <taxon>Rhodobacterales</taxon>
        <taxon>Paracoccaceae</taxon>
        <taxon>Acidimangrovimonas</taxon>
    </lineage>
</organism>
<keyword evidence="3" id="KW-1185">Reference proteome</keyword>
<dbReference type="SUPFAM" id="SSF52218">
    <property type="entry name" value="Flavoproteins"/>
    <property type="match status" value="1"/>
</dbReference>
<evidence type="ECO:0000313" key="3">
    <source>
        <dbReference type="Proteomes" id="UP001595443"/>
    </source>
</evidence>
<dbReference type="EC" id="1.-.-.-" evidence="2"/>
<dbReference type="RefSeq" id="WP_377834602.1">
    <property type="nucleotide sequence ID" value="NZ_JBHRSK010000015.1"/>
</dbReference>
<dbReference type="InterPro" id="IPR005025">
    <property type="entry name" value="FMN_Rdtase-like_dom"/>
</dbReference>
<dbReference type="Proteomes" id="UP001595443">
    <property type="component" value="Unassembled WGS sequence"/>
</dbReference>
<protein>
    <submittedName>
        <fullName evidence="2">NADPH-dependent FMN reductase</fullName>
        <ecNumber evidence="2">1.-.-.-</ecNumber>
    </submittedName>
</protein>
<dbReference type="PANTHER" id="PTHR30543:SF21">
    <property type="entry name" value="NAD(P)H-DEPENDENT FMN REDUCTASE LOT6"/>
    <property type="match status" value="1"/>
</dbReference>
<dbReference type="Pfam" id="PF03358">
    <property type="entry name" value="FMN_red"/>
    <property type="match status" value="1"/>
</dbReference>
<feature type="domain" description="NADPH-dependent FMN reductase-like" evidence="1">
    <location>
        <begin position="1"/>
        <end position="134"/>
    </location>
</feature>